<organism evidence="2 5">
    <name type="scientific">Roseburia faecis</name>
    <dbReference type="NCBI Taxonomy" id="301302"/>
    <lineage>
        <taxon>Bacteria</taxon>
        <taxon>Bacillati</taxon>
        <taxon>Bacillota</taxon>
        <taxon>Clostridia</taxon>
        <taxon>Lachnospirales</taxon>
        <taxon>Lachnospiraceae</taxon>
        <taxon>Roseburia</taxon>
    </lineage>
</organism>
<evidence type="ECO:0000313" key="2">
    <source>
        <dbReference type="EMBL" id="CRL40363.1"/>
    </source>
</evidence>
<dbReference type="RefSeq" id="WP_022046479.1">
    <property type="nucleotide sequence ID" value="NZ_CP173697.1"/>
</dbReference>
<dbReference type="STRING" id="301302.ERS852420_02110"/>
<dbReference type="EMBL" id="CVRR01000033">
    <property type="protein sequence ID" value="CRL40363.1"/>
    <property type="molecule type" value="Genomic_DNA"/>
</dbReference>
<dbReference type="PROSITE" id="PS50883">
    <property type="entry name" value="EAL"/>
    <property type="match status" value="1"/>
</dbReference>
<evidence type="ECO:0000313" key="4">
    <source>
        <dbReference type="EMBL" id="MTR80711.1"/>
    </source>
</evidence>
<gene>
    <name evidence="3" type="primary">yjcC</name>
    <name evidence="3" type="ORF">ERS852420_02110</name>
    <name evidence="4" type="ORF">GMD30_03090</name>
    <name evidence="2" type="ORF">M72_09251</name>
</gene>
<evidence type="ECO:0000259" key="1">
    <source>
        <dbReference type="PROSITE" id="PS50883"/>
    </source>
</evidence>
<protein>
    <submittedName>
        <fullName evidence="4">EAL domain-containing protein</fullName>
    </submittedName>
    <submittedName>
        <fullName evidence="3">Uncharacterized membrane protein YjcC</fullName>
    </submittedName>
</protein>
<dbReference type="InterPro" id="IPR001633">
    <property type="entry name" value="EAL_dom"/>
</dbReference>
<reference evidence="5" key="2">
    <citation type="submission" date="2015-05" db="EMBL/GenBank/DDBJ databases">
        <authorList>
            <consortium name="Pathogen Informatics"/>
        </authorList>
    </citation>
    <scope>NUCLEOTIDE SEQUENCE [LARGE SCALE GENOMIC DNA]</scope>
    <source>
        <strain evidence="3 6">2789STDY5608863</strain>
        <strain evidence="5">M72</strain>
    </source>
</reference>
<dbReference type="AlphaFoldDB" id="A0A0M6WUD0"/>
<dbReference type="Gene3D" id="3.20.20.450">
    <property type="entry name" value="EAL domain"/>
    <property type="match status" value="1"/>
</dbReference>
<sequence length="234" mass="27325">MIAYEKLPLDNEVKAALEGLEIEYVFQPIFYKDCVRIYAYEALMRPKKMTVGQLIDEFARDEKLHILEVATFFGATQAYIERGYQEYLCINSFPSESFTENEAEAFDTYFGNQKGKRIIEILEYPKVSLREWVRKSEMVQNKHWKVSLDDFGMGENNMNAVYLYTPDIVKLDRSLICGIDNDARKQENVRTYLESFHERGMQVLAEGVETREECDFLRSLGVDLFQGYYLAMPA</sequence>
<dbReference type="Proteomes" id="UP000446657">
    <property type="component" value="Unassembled WGS sequence"/>
</dbReference>
<dbReference type="PANTHER" id="PTHR33121">
    <property type="entry name" value="CYCLIC DI-GMP PHOSPHODIESTERASE PDEF"/>
    <property type="match status" value="1"/>
</dbReference>
<accession>A0A0M6WUD0</accession>
<dbReference type="Proteomes" id="UP000095495">
    <property type="component" value="Unassembled WGS sequence"/>
</dbReference>
<dbReference type="Pfam" id="PF00563">
    <property type="entry name" value="EAL"/>
    <property type="match status" value="1"/>
</dbReference>
<reference evidence="4 7" key="3">
    <citation type="journal article" date="2019" name="Nat. Med.">
        <title>A library of human gut bacterial isolates paired with longitudinal multiomics data enables mechanistic microbiome research.</title>
        <authorList>
            <person name="Poyet M."/>
            <person name="Groussin M."/>
            <person name="Gibbons S.M."/>
            <person name="Avila-Pacheco J."/>
            <person name="Jiang X."/>
            <person name="Kearney S.M."/>
            <person name="Perrotta A.R."/>
            <person name="Berdy B."/>
            <person name="Zhao S."/>
            <person name="Lieberman T.D."/>
            <person name="Swanson P.K."/>
            <person name="Smith M."/>
            <person name="Roesemann S."/>
            <person name="Alexander J.E."/>
            <person name="Rich S.A."/>
            <person name="Livny J."/>
            <person name="Vlamakis H."/>
            <person name="Clish C."/>
            <person name="Bullock K."/>
            <person name="Deik A."/>
            <person name="Scott J."/>
            <person name="Pierce K.A."/>
            <person name="Xavier R.J."/>
            <person name="Alm E.J."/>
        </authorList>
    </citation>
    <scope>NUCLEOTIDE SEQUENCE [LARGE SCALE GENOMIC DNA]</scope>
    <source>
        <strain evidence="4 7">BIOML-A1</strain>
    </source>
</reference>
<dbReference type="PANTHER" id="PTHR33121:SF70">
    <property type="entry name" value="SIGNALING PROTEIN YKOW"/>
    <property type="match status" value="1"/>
</dbReference>
<reference evidence="2" key="1">
    <citation type="submission" date="2015-05" db="EMBL/GenBank/DDBJ databases">
        <authorList>
            <person name="Wang D.B."/>
            <person name="Wang M."/>
        </authorList>
    </citation>
    <scope>NUCLEOTIDE SEQUENCE [LARGE SCALE GENOMIC DNA]</scope>
    <source>
        <strain evidence="2">M72</strain>
    </source>
</reference>
<name>A0A0M6WUD0_9FIRM</name>
<dbReference type="InterPro" id="IPR050706">
    <property type="entry name" value="Cyclic-di-GMP_PDE-like"/>
</dbReference>
<dbReference type="OrthoDB" id="9813903at2"/>
<dbReference type="EMBL" id="WNAL01000004">
    <property type="protein sequence ID" value="MTR80711.1"/>
    <property type="molecule type" value="Genomic_DNA"/>
</dbReference>
<dbReference type="SUPFAM" id="SSF141868">
    <property type="entry name" value="EAL domain-like"/>
    <property type="match status" value="1"/>
</dbReference>
<evidence type="ECO:0000313" key="6">
    <source>
        <dbReference type="Proteomes" id="UP000095495"/>
    </source>
</evidence>
<dbReference type="Proteomes" id="UP000049979">
    <property type="component" value="Unassembled WGS sequence"/>
</dbReference>
<keyword evidence="5" id="KW-1185">Reference proteome</keyword>
<dbReference type="InterPro" id="IPR035919">
    <property type="entry name" value="EAL_sf"/>
</dbReference>
<proteinExistence type="predicted"/>
<dbReference type="GO" id="GO:0071111">
    <property type="term" value="F:cyclic-guanylate-specific phosphodiesterase activity"/>
    <property type="evidence" value="ECO:0007669"/>
    <property type="project" value="InterPro"/>
</dbReference>
<evidence type="ECO:0000313" key="3">
    <source>
        <dbReference type="EMBL" id="CUN00837.1"/>
    </source>
</evidence>
<dbReference type="CDD" id="cd01948">
    <property type="entry name" value="EAL"/>
    <property type="match status" value="1"/>
</dbReference>
<dbReference type="GeneID" id="99747557"/>
<dbReference type="SMART" id="SM00052">
    <property type="entry name" value="EAL"/>
    <property type="match status" value="1"/>
</dbReference>
<feature type="domain" description="EAL" evidence="1">
    <location>
        <begin position="6"/>
        <end position="234"/>
    </location>
</feature>
<evidence type="ECO:0000313" key="7">
    <source>
        <dbReference type="Proteomes" id="UP000446657"/>
    </source>
</evidence>
<dbReference type="EMBL" id="CYXV01000008">
    <property type="protein sequence ID" value="CUN00837.1"/>
    <property type="molecule type" value="Genomic_DNA"/>
</dbReference>
<evidence type="ECO:0000313" key="5">
    <source>
        <dbReference type="Proteomes" id="UP000049979"/>
    </source>
</evidence>